<dbReference type="GO" id="GO:0016301">
    <property type="term" value="F:kinase activity"/>
    <property type="evidence" value="ECO:0007669"/>
    <property type="project" value="UniProtKB-KW"/>
</dbReference>
<evidence type="ECO:0000256" key="1">
    <source>
        <dbReference type="SAM" id="Phobius"/>
    </source>
</evidence>
<keyword evidence="1" id="KW-1133">Transmembrane helix</keyword>
<feature type="non-terminal residue" evidence="2">
    <location>
        <position position="76"/>
    </location>
</feature>
<proteinExistence type="predicted"/>
<dbReference type="AlphaFoldDB" id="A0A846JV25"/>
<name>A0A846JV25_CLOBO</name>
<keyword evidence="2" id="KW-0418">Kinase</keyword>
<organism evidence="2 3">
    <name type="scientific">Clostridium botulinum</name>
    <dbReference type="NCBI Taxonomy" id="1491"/>
    <lineage>
        <taxon>Bacteria</taxon>
        <taxon>Bacillati</taxon>
        <taxon>Bacillota</taxon>
        <taxon>Clostridia</taxon>
        <taxon>Eubacteriales</taxon>
        <taxon>Clostridiaceae</taxon>
        <taxon>Clostridium</taxon>
    </lineage>
</organism>
<sequence>MDNYRRKINIISIDGKNILKICLATLVVYFLVNLIFKWKFDQVITAFRIYYLVGMIIFSILSKQVFHLYNHNKYNY</sequence>
<keyword evidence="1" id="KW-0812">Transmembrane</keyword>
<feature type="transmembrane region" description="Helical" evidence="1">
    <location>
        <begin position="50"/>
        <end position="69"/>
    </location>
</feature>
<feature type="transmembrane region" description="Helical" evidence="1">
    <location>
        <begin position="21"/>
        <end position="38"/>
    </location>
</feature>
<dbReference type="EMBL" id="SWVK01000036">
    <property type="protein sequence ID" value="NFN36864.1"/>
    <property type="molecule type" value="Genomic_DNA"/>
</dbReference>
<keyword evidence="1" id="KW-0472">Membrane</keyword>
<evidence type="ECO:0000313" key="3">
    <source>
        <dbReference type="Proteomes" id="UP000473681"/>
    </source>
</evidence>
<protein>
    <submittedName>
        <fullName evidence="2">Sensor histidine kinase</fullName>
    </submittedName>
</protein>
<accession>A0A846JV25</accession>
<reference evidence="2 3" key="1">
    <citation type="submission" date="2019-04" db="EMBL/GenBank/DDBJ databases">
        <title>Genome sequencing of Clostridium botulinum Groups I-IV and Clostridium butyricum.</title>
        <authorList>
            <person name="Brunt J."/>
            <person name="Van Vliet A.H.M."/>
            <person name="Stringer S.C."/>
            <person name="Carter A.T."/>
            <person name="Peck M.W."/>
        </authorList>
    </citation>
    <scope>NUCLEOTIDE SEQUENCE [LARGE SCALE GENOMIC DNA]</scope>
    <source>
        <strain evidence="2 3">CB-K-33E</strain>
    </source>
</reference>
<dbReference type="Proteomes" id="UP000473681">
    <property type="component" value="Unassembled WGS sequence"/>
</dbReference>
<comment type="caution">
    <text evidence="2">The sequence shown here is derived from an EMBL/GenBank/DDBJ whole genome shotgun (WGS) entry which is preliminary data.</text>
</comment>
<gene>
    <name evidence="2" type="ORF">FDB51_17495</name>
</gene>
<evidence type="ECO:0000313" key="2">
    <source>
        <dbReference type="EMBL" id="NFN36864.1"/>
    </source>
</evidence>
<keyword evidence="2" id="KW-0808">Transferase</keyword>